<proteinExistence type="predicted"/>
<evidence type="ECO:0000313" key="1">
    <source>
        <dbReference type="EMBL" id="TWJ10686.1"/>
    </source>
</evidence>
<name>A0A562UYK1_9ACTN</name>
<comment type="caution">
    <text evidence="1">The sequence shown here is derived from an EMBL/GenBank/DDBJ whole genome shotgun (WGS) entry which is preliminary data.</text>
</comment>
<gene>
    <name evidence="1" type="ORF">LX16_4106</name>
</gene>
<accession>A0A562UYK1</accession>
<keyword evidence="2" id="KW-1185">Reference proteome</keyword>
<evidence type="ECO:0000313" key="2">
    <source>
        <dbReference type="Proteomes" id="UP000321617"/>
    </source>
</evidence>
<reference evidence="1 2" key="1">
    <citation type="journal article" date="2013" name="Stand. Genomic Sci.">
        <title>Genomic Encyclopedia of Type Strains, Phase I: The one thousand microbial genomes (KMG-I) project.</title>
        <authorList>
            <person name="Kyrpides N.C."/>
            <person name="Woyke T."/>
            <person name="Eisen J.A."/>
            <person name="Garrity G."/>
            <person name="Lilburn T.G."/>
            <person name="Beck B.J."/>
            <person name="Whitman W.B."/>
            <person name="Hugenholtz P."/>
            <person name="Klenk H.P."/>
        </authorList>
    </citation>
    <scope>NUCLEOTIDE SEQUENCE [LARGE SCALE GENOMIC DNA]</scope>
    <source>
        <strain evidence="1 2">DSM 45044</strain>
    </source>
</reference>
<dbReference type="Proteomes" id="UP000321617">
    <property type="component" value="Unassembled WGS sequence"/>
</dbReference>
<protein>
    <submittedName>
        <fullName evidence="1">Uncharacterized protein</fullName>
    </submittedName>
</protein>
<organism evidence="1 2">
    <name type="scientific">Stackebrandtia albiflava</name>
    <dbReference type="NCBI Taxonomy" id="406432"/>
    <lineage>
        <taxon>Bacteria</taxon>
        <taxon>Bacillati</taxon>
        <taxon>Actinomycetota</taxon>
        <taxon>Actinomycetes</taxon>
        <taxon>Glycomycetales</taxon>
        <taxon>Glycomycetaceae</taxon>
        <taxon>Stackebrandtia</taxon>
    </lineage>
</organism>
<sequence length="115" mass="12426">MRCADTTSTAVTVLNDRDRRPLTVHPTDRALGVRLLNDGVLRSLACDHPMVAPANEVTSCVCDPAACGWHTANLTLIGAGFRRYDVPADKEPDTIWVIAGTSAIPGIIYRARSRP</sequence>
<dbReference type="EMBL" id="VLLL01000007">
    <property type="protein sequence ID" value="TWJ10686.1"/>
    <property type="molecule type" value="Genomic_DNA"/>
</dbReference>
<dbReference type="AlphaFoldDB" id="A0A562UYK1"/>